<proteinExistence type="predicted"/>
<comment type="caution">
    <text evidence="1">The sequence shown here is derived from an EMBL/GenBank/DDBJ whole genome shotgun (WGS) entry which is preliminary data.</text>
</comment>
<dbReference type="AlphaFoldDB" id="A0A7V8NVJ8"/>
<evidence type="ECO:0000313" key="1">
    <source>
        <dbReference type="EMBL" id="MBA0088310.1"/>
    </source>
</evidence>
<dbReference type="EMBL" id="JACDQQ010002438">
    <property type="protein sequence ID" value="MBA0088310.1"/>
    <property type="molecule type" value="Genomic_DNA"/>
</dbReference>
<protein>
    <submittedName>
        <fullName evidence="1">Uncharacterized protein</fullName>
    </submittedName>
</protein>
<dbReference type="Proteomes" id="UP000567293">
    <property type="component" value="Unassembled WGS sequence"/>
</dbReference>
<keyword evidence="2" id="KW-1185">Reference proteome</keyword>
<sequence length="242" mass="24994">MTHDITRTLLLVIAAASGTLAQDKGDVIYQTTGQVAIADGAFHKASGPVVGAPYSATITNESVQTLADGNRIVQTSTGNAARDSQGRTRQDTVLPPIGNLSAANAPHLVFIHDPVAQTSYSLNLTDRTAHKMPPLPPLSAGAVGVGGATVTMRVADGNGAPLPPPDVPVTIAGPRPGAFFEKHMIAEEQGQVSTEDLGSQTMEGVLVKGTRTTHTIPAGQIGNEAPITIVSEVWTSPELKTV</sequence>
<evidence type="ECO:0000313" key="2">
    <source>
        <dbReference type="Proteomes" id="UP000567293"/>
    </source>
</evidence>
<gene>
    <name evidence="1" type="ORF">HRJ53_25275</name>
</gene>
<reference evidence="1" key="1">
    <citation type="submission" date="2020-06" db="EMBL/GenBank/DDBJ databases">
        <title>Legume-microbial interactions unlock mineral nutrients during tropical forest succession.</title>
        <authorList>
            <person name="Epihov D.Z."/>
        </authorList>
    </citation>
    <scope>NUCLEOTIDE SEQUENCE [LARGE SCALE GENOMIC DNA]</scope>
    <source>
        <strain evidence="1">Pan2503</strain>
    </source>
</reference>
<feature type="non-terminal residue" evidence="1">
    <location>
        <position position="242"/>
    </location>
</feature>
<accession>A0A7V8NVJ8</accession>
<organism evidence="1 2">
    <name type="scientific">Candidatus Acidiferrum panamense</name>
    <dbReference type="NCBI Taxonomy" id="2741543"/>
    <lineage>
        <taxon>Bacteria</taxon>
        <taxon>Pseudomonadati</taxon>
        <taxon>Acidobacteriota</taxon>
        <taxon>Terriglobia</taxon>
        <taxon>Candidatus Acidiferrales</taxon>
        <taxon>Candidatus Acidiferrum</taxon>
    </lineage>
</organism>
<name>A0A7V8NVJ8_9BACT</name>